<evidence type="ECO:0000256" key="1">
    <source>
        <dbReference type="SAM" id="Phobius"/>
    </source>
</evidence>
<dbReference type="SUPFAM" id="SSF54523">
    <property type="entry name" value="Pili subunits"/>
    <property type="match status" value="1"/>
</dbReference>
<keyword evidence="1" id="KW-0812">Transmembrane</keyword>
<dbReference type="Gene3D" id="3.30.700.10">
    <property type="entry name" value="Glycoprotein, Type 4 Pilin"/>
    <property type="match status" value="1"/>
</dbReference>
<dbReference type="AlphaFoldDB" id="A0A7X2NUL9"/>
<dbReference type="Proteomes" id="UP000461880">
    <property type="component" value="Unassembled WGS sequence"/>
</dbReference>
<dbReference type="PANTHER" id="PTHR30093">
    <property type="entry name" value="GENERAL SECRETION PATHWAY PROTEIN G"/>
    <property type="match status" value="1"/>
</dbReference>
<proteinExistence type="predicted"/>
<comment type="caution">
    <text evidence="3">The sequence shown here is derived from an EMBL/GenBank/DDBJ whole genome shotgun (WGS) entry which is preliminary data.</text>
</comment>
<evidence type="ECO:0000313" key="3">
    <source>
        <dbReference type="EMBL" id="MSS59611.1"/>
    </source>
</evidence>
<keyword evidence="1" id="KW-1133">Transmembrane helix</keyword>
<sequence length="163" mass="17918">MRKEENKGFTLAELLIVVAIIGVLVAISIPIFSKQLEKARDATSVANLRSAYAEAMAEYLNPDLSLKKRKGLVIKDSNGNITMSVNFESETSSTITSIVVYNVDIESKKSNNWSGLGNNLPFYSTFKTFPQSHGDPGKSGKVKVTFTYDEDGNITETRLTDQS</sequence>
<evidence type="ECO:0000259" key="2">
    <source>
        <dbReference type="PROSITE" id="PS52015"/>
    </source>
</evidence>
<dbReference type="InterPro" id="IPR012902">
    <property type="entry name" value="N_methyl_site"/>
</dbReference>
<name>A0A7X2NUL9_9FIRM</name>
<dbReference type="RefSeq" id="WP_154505855.1">
    <property type="nucleotide sequence ID" value="NZ_VUMN01000039.1"/>
</dbReference>
<evidence type="ECO:0000313" key="4">
    <source>
        <dbReference type="Proteomes" id="UP000461880"/>
    </source>
</evidence>
<gene>
    <name evidence="3" type="ORF">FYJ51_11980</name>
</gene>
<dbReference type="Pfam" id="PF07963">
    <property type="entry name" value="N_methyl"/>
    <property type="match status" value="1"/>
</dbReference>
<dbReference type="GO" id="GO:0055085">
    <property type="term" value="P:transmembrane transport"/>
    <property type="evidence" value="ECO:0007669"/>
    <property type="project" value="InterPro"/>
</dbReference>
<organism evidence="3 4">
    <name type="scientific">Stecheria intestinalis</name>
    <dbReference type="NCBI Taxonomy" id="2606630"/>
    <lineage>
        <taxon>Bacteria</taxon>
        <taxon>Bacillati</taxon>
        <taxon>Bacillota</taxon>
        <taxon>Erysipelotrichia</taxon>
        <taxon>Erysipelotrichales</taxon>
        <taxon>Erysipelotrichaceae</taxon>
        <taxon>Stecheria</taxon>
    </lineage>
</organism>
<keyword evidence="1" id="KW-0472">Membrane</keyword>
<dbReference type="InterPro" id="IPR045584">
    <property type="entry name" value="Pilin-like"/>
</dbReference>
<protein>
    <submittedName>
        <fullName evidence="3">Type II secretion system protein</fullName>
    </submittedName>
</protein>
<feature type="transmembrane region" description="Helical" evidence="1">
    <location>
        <begin position="12"/>
        <end position="32"/>
    </location>
</feature>
<accession>A0A7X2NUL9</accession>
<feature type="domain" description="TonB C-terminal" evidence="2">
    <location>
        <begin position="114"/>
        <end position="163"/>
    </location>
</feature>
<dbReference type="PROSITE" id="PS52015">
    <property type="entry name" value="TONB_CTD"/>
    <property type="match status" value="1"/>
</dbReference>
<keyword evidence="4" id="KW-1185">Reference proteome</keyword>
<dbReference type="InterPro" id="IPR037682">
    <property type="entry name" value="TonB_C"/>
</dbReference>
<dbReference type="EMBL" id="VUMN01000039">
    <property type="protein sequence ID" value="MSS59611.1"/>
    <property type="molecule type" value="Genomic_DNA"/>
</dbReference>
<reference evidence="3 4" key="1">
    <citation type="submission" date="2019-08" db="EMBL/GenBank/DDBJ databases">
        <title>In-depth cultivation of the pig gut microbiome towards novel bacterial diversity and tailored functional studies.</title>
        <authorList>
            <person name="Wylensek D."/>
            <person name="Hitch T.C.A."/>
            <person name="Clavel T."/>
        </authorList>
    </citation>
    <scope>NUCLEOTIDE SEQUENCE [LARGE SCALE GENOMIC DNA]</scope>
    <source>
        <strain evidence="3 4">Oil+RF-744-GAM-WT-6</strain>
    </source>
</reference>
<dbReference type="NCBIfam" id="TIGR02532">
    <property type="entry name" value="IV_pilin_GFxxxE"/>
    <property type="match status" value="1"/>
</dbReference>